<dbReference type="Gene3D" id="3.30.420.10">
    <property type="entry name" value="Ribonuclease H-like superfamily/Ribonuclease H"/>
    <property type="match status" value="1"/>
</dbReference>
<dbReference type="Pfam" id="PF00929">
    <property type="entry name" value="RNase_T"/>
    <property type="match status" value="1"/>
</dbReference>
<dbReference type="InterPro" id="IPR012337">
    <property type="entry name" value="RNaseH-like_sf"/>
</dbReference>
<evidence type="ECO:0000256" key="2">
    <source>
        <dbReference type="ARBA" id="ARBA00022801"/>
    </source>
</evidence>
<feature type="region of interest" description="Disordered" evidence="4">
    <location>
        <begin position="1"/>
        <end position="22"/>
    </location>
</feature>
<dbReference type="SUPFAM" id="SSF53098">
    <property type="entry name" value="Ribonuclease H-like"/>
    <property type="match status" value="1"/>
</dbReference>
<evidence type="ECO:0000313" key="6">
    <source>
        <dbReference type="EMBL" id="MFC4560352.1"/>
    </source>
</evidence>
<accession>A0ABV9DPI1</accession>
<keyword evidence="7" id="KW-1185">Reference proteome</keyword>
<dbReference type="SMART" id="SM00479">
    <property type="entry name" value="EXOIII"/>
    <property type="match status" value="1"/>
</dbReference>
<sequence>MDDVLDSRPGGRSALRMGTLTRGRPGTAARGLDYAVIDVETTGLHPAEGARICEIAVIRMRGDGSVLREFTTLVDPGGPVTGQIHHSIGQSDVVGAPKVGDLVGVVAELVSDAVLVGHKLDFEGRFLEAEFVPAGLPAALPGLCTLRALRSQVGLDRYSLPRASHALNGHWPTGQHTALGDARACAQLLAELLRNAPGELRYTGPAPLAVHAAPAETVRLKPRVSPGGTLRLSAARPAPARPLATWPPCWRPLELDPELCGGSFGVEQRRAAADAAQRSRRRREAVAAAAAATGALAAAAVARGLLRGGR</sequence>
<feature type="domain" description="Exonuclease" evidence="5">
    <location>
        <begin position="33"/>
        <end position="198"/>
    </location>
</feature>
<evidence type="ECO:0000256" key="4">
    <source>
        <dbReference type="SAM" id="MobiDB-lite"/>
    </source>
</evidence>
<evidence type="ECO:0000313" key="7">
    <source>
        <dbReference type="Proteomes" id="UP001595923"/>
    </source>
</evidence>
<keyword evidence="2" id="KW-0378">Hydrolase</keyword>
<protein>
    <submittedName>
        <fullName evidence="6">3'-5' exonuclease</fullName>
    </submittedName>
</protein>
<dbReference type="CDD" id="cd06127">
    <property type="entry name" value="DEDDh"/>
    <property type="match status" value="1"/>
</dbReference>
<dbReference type="InterPro" id="IPR036397">
    <property type="entry name" value="RNaseH_sf"/>
</dbReference>
<dbReference type="EMBL" id="JBHSFQ010000001">
    <property type="protein sequence ID" value="MFC4560352.1"/>
    <property type="molecule type" value="Genomic_DNA"/>
</dbReference>
<dbReference type="RefSeq" id="WP_378570425.1">
    <property type="nucleotide sequence ID" value="NZ_JBHSFQ010000001.1"/>
</dbReference>
<proteinExistence type="predicted"/>
<comment type="caution">
    <text evidence="6">The sequence shown here is derived from an EMBL/GenBank/DDBJ whole genome shotgun (WGS) entry which is preliminary data.</text>
</comment>
<dbReference type="InterPro" id="IPR013520">
    <property type="entry name" value="Ribonucl_H"/>
</dbReference>
<dbReference type="GO" id="GO:0004527">
    <property type="term" value="F:exonuclease activity"/>
    <property type="evidence" value="ECO:0007669"/>
    <property type="project" value="UniProtKB-KW"/>
</dbReference>
<evidence type="ECO:0000259" key="5">
    <source>
        <dbReference type="SMART" id="SM00479"/>
    </source>
</evidence>
<reference evidence="7" key="1">
    <citation type="journal article" date="2019" name="Int. J. Syst. Evol. Microbiol.">
        <title>The Global Catalogue of Microorganisms (GCM) 10K type strain sequencing project: providing services to taxonomists for standard genome sequencing and annotation.</title>
        <authorList>
            <consortium name="The Broad Institute Genomics Platform"/>
            <consortium name="The Broad Institute Genome Sequencing Center for Infectious Disease"/>
            <person name="Wu L."/>
            <person name="Ma J."/>
        </authorList>
    </citation>
    <scope>NUCLEOTIDE SEQUENCE [LARGE SCALE GENOMIC DNA]</scope>
    <source>
        <strain evidence="7">XZYJ18</strain>
    </source>
</reference>
<name>A0ABV9DPI1_9ACTN</name>
<keyword evidence="3 6" id="KW-0269">Exonuclease</keyword>
<dbReference type="PANTHER" id="PTHR30231">
    <property type="entry name" value="DNA POLYMERASE III SUBUNIT EPSILON"/>
    <property type="match status" value="1"/>
</dbReference>
<dbReference type="PANTHER" id="PTHR30231:SF4">
    <property type="entry name" value="PROTEIN NEN2"/>
    <property type="match status" value="1"/>
</dbReference>
<keyword evidence="1" id="KW-0540">Nuclease</keyword>
<dbReference type="Proteomes" id="UP001595923">
    <property type="component" value="Unassembled WGS sequence"/>
</dbReference>
<organism evidence="6 7">
    <name type="scientific">Nocardiopsis mangrovi</name>
    <dbReference type="NCBI Taxonomy" id="1179818"/>
    <lineage>
        <taxon>Bacteria</taxon>
        <taxon>Bacillati</taxon>
        <taxon>Actinomycetota</taxon>
        <taxon>Actinomycetes</taxon>
        <taxon>Streptosporangiales</taxon>
        <taxon>Nocardiopsidaceae</taxon>
        <taxon>Nocardiopsis</taxon>
    </lineage>
</organism>
<gene>
    <name evidence="6" type="ORF">ACFO4E_00625</name>
</gene>
<evidence type="ECO:0000256" key="1">
    <source>
        <dbReference type="ARBA" id="ARBA00022722"/>
    </source>
</evidence>
<evidence type="ECO:0000256" key="3">
    <source>
        <dbReference type="ARBA" id="ARBA00022839"/>
    </source>
</evidence>